<dbReference type="Proteomes" id="UP000544872">
    <property type="component" value="Unassembled WGS sequence"/>
</dbReference>
<dbReference type="RefSeq" id="WP_184263876.1">
    <property type="nucleotide sequence ID" value="NZ_JACIIX010000009.1"/>
</dbReference>
<protein>
    <submittedName>
        <fullName evidence="2">Cytochrome b</fullName>
    </submittedName>
</protein>
<organism evidence="2 3">
    <name type="scientific">Novispirillum itersonii</name>
    <name type="common">Aquaspirillum itersonii</name>
    <dbReference type="NCBI Taxonomy" id="189"/>
    <lineage>
        <taxon>Bacteria</taxon>
        <taxon>Pseudomonadati</taxon>
        <taxon>Pseudomonadota</taxon>
        <taxon>Alphaproteobacteria</taxon>
        <taxon>Rhodospirillales</taxon>
        <taxon>Novispirillaceae</taxon>
        <taxon>Novispirillum</taxon>
    </lineage>
</organism>
<dbReference type="SUPFAM" id="SSF81342">
    <property type="entry name" value="Transmembrane di-heme cytochromes"/>
    <property type="match status" value="1"/>
</dbReference>
<evidence type="ECO:0000313" key="2">
    <source>
        <dbReference type="EMBL" id="MBB6211053.1"/>
    </source>
</evidence>
<feature type="transmembrane region" description="Helical" evidence="1">
    <location>
        <begin position="78"/>
        <end position="100"/>
    </location>
</feature>
<dbReference type="GO" id="GO:0022904">
    <property type="term" value="P:respiratory electron transport chain"/>
    <property type="evidence" value="ECO:0007669"/>
    <property type="project" value="InterPro"/>
</dbReference>
<dbReference type="InterPro" id="IPR016174">
    <property type="entry name" value="Di-haem_cyt_TM"/>
</dbReference>
<feature type="transmembrane region" description="Helical" evidence="1">
    <location>
        <begin position="112"/>
        <end position="133"/>
    </location>
</feature>
<comment type="caution">
    <text evidence="2">The sequence shown here is derived from an EMBL/GenBank/DDBJ whole genome shotgun (WGS) entry which is preliminary data.</text>
</comment>
<gene>
    <name evidence="2" type="ORF">FHS48_002488</name>
</gene>
<keyword evidence="1" id="KW-0812">Transmembrane</keyword>
<dbReference type="AlphaFoldDB" id="A0A7X0DMG3"/>
<keyword evidence="1" id="KW-0472">Membrane</keyword>
<keyword evidence="1" id="KW-1133">Transmembrane helix</keyword>
<dbReference type="GO" id="GO:0016020">
    <property type="term" value="C:membrane"/>
    <property type="evidence" value="ECO:0007669"/>
    <property type="project" value="InterPro"/>
</dbReference>
<proteinExistence type="predicted"/>
<name>A0A7X0DMG3_NOVIT</name>
<evidence type="ECO:0000256" key="1">
    <source>
        <dbReference type="SAM" id="Phobius"/>
    </source>
</evidence>
<keyword evidence="3" id="KW-1185">Reference proteome</keyword>
<reference evidence="2 3" key="1">
    <citation type="submission" date="2020-08" db="EMBL/GenBank/DDBJ databases">
        <title>Genomic Encyclopedia of Type Strains, Phase IV (KMG-IV): sequencing the most valuable type-strain genomes for metagenomic binning, comparative biology and taxonomic classification.</title>
        <authorList>
            <person name="Goeker M."/>
        </authorList>
    </citation>
    <scope>NUCLEOTIDE SEQUENCE [LARGE SCALE GENOMIC DNA]</scope>
    <source>
        <strain evidence="2 3">DSM 11590</strain>
    </source>
</reference>
<evidence type="ECO:0000313" key="3">
    <source>
        <dbReference type="Proteomes" id="UP000544872"/>
    </source>
</evidence>
<dbReference type="EMBL" id="JACIIX010000009">
    <property type="protein sequence ID" value="MBB6211053.1"/>
    <property type="molecule type" value="Genomic_DNA"/>
</dbReference>
<feature type="transmembrane region" description="Helical" evidence="1">
    <location>
        <begin position="30"/>
        <end position="57"/>
    </location>
</feature>
<accession>A0A7X0DMG3</accession>
<sequence length="153" mass="16832">MLRLWHAVLAGGFVVAWATGDENTYALHQFSGYVVLAALMVRGLIAAFSPADSLLGWPKLSRAQVWDWLAIRRGRNPLFAGLALALLATVAATAASGAIADWVTWMEHPHEAASDITLAVIFAHIAFVFYQYGGRPWVLTQIRRIRASLWGMK</sequence>